<dbReference type="SUPFAM" id="SSF49452">
    <property type="entry name" value="Starch-binding domain-like"/>
    <property type="match status" value="1"/>
</dbReference>
<dbReference type="GO" id="GO:0030246">
    <property type="term" value="F:carbohydrate binding"/>
    <property type="evidence" value="ECO:0007669"/>
    <property type="project" value="InterPro"/>
</dbReference>
<gene>
    <name evidence="2" type="ORF">CTI12_AA042070</name>
</gene>
<feature type="region of interest" description="Disordered" evidence="1">
    <location>
        <begin position="1"/>
        <end position="28"/>
    </location>
</feature>
<dbReference type="STRING" id="35608.A0A2U1QDY1"/>
<dbReference type="EMBL" id="PKPP01000189">
    <property type="protein sequence ID" value="PWA96229.1"/>
    <property type="molecule type" value="Genomic_DNA"/>
</dbReference>
<protein>
    <submittedName>
        <fullName evidence="2">6-phosphofructo-2-kinase</fullName>
    </submittedName>
</protein>
<proteinExistence type="predicted"/>
<feature type="compositionally biased region" description="Polar residues" evidence="1">
    <location>
        <begin position="1"/>
        <end position="15"/>
    </location>
</feature>
<dbReference type="InterPro" id="IPR013784">
    <property type="entry name" value="Carb-bd-like_fold"/>
</dbReference>
<name>A0A2U1QDY1_ARTAN</name>
<dbReference type="OrthoDB" id="267323at2759"/>
<sequence length="81" mass="8809">MGSGPSKNPDSSSHGSGEEKEDHGGGGQLYVSLKMKNYNIRDDLVPHVYGSVPLISSWDSSKAVLPTYLFFSSSFIILLKF</sequence>
<evidence type="ECO:0000256" key="1">
    <source>
        <dbReference type="SAM" id="MobiDB-lite"/>
    </source>
</evidence>
<keyword evidence="2" id="KW-0808">Transferase</keyword>
<accession>A0A2U1QDY1</accession>
<keyword evidence="2" id="KW-0418">Kinase</keyword>
<dbReference type="GO" id="GO:0016301">
    <property type="term" value="F:kinase activity"/>
    <property type="evidence" value="ECO:0007669"/>
    <property type="project" value="UniProtKB-KW"/>
</dbReference>
<dbReference type="Proteomes" id="UP000245207">
    <property type="component" value="Unassembled WGS sequence"/>
</dbReference>
<evidence type="ECO:0000313" key="2">
    <source>
        <dbReference type="EMBL" id="PWA96229.1"/>
    </source>
</evidence>
<evidence type="ECO:0000313" key="3">
    <source>
        <dbReference type="Proteomes" id="UP000245207"/>
    </source>
</evidence>
<organism evidence="2 3">
    <name type="scientific">Artemisia annua</name>
    <name type="common">Sweet wormwood</name>
    <dbReference type="NCBI Taxonomy" id="35608"/>
    <lineage>
        <taxon>Eukaryota</taxon>
        <taxon>Viridiplantae</taxon>
        <taxon>Streptophyta</taxon>
        <taxon>Embryophyta</taxon>
        <taxon>Tracheophyta</taxon>
        <taxon>Spermatophyta</taxon>
        <taxon>Magnoliopsida</taxon>
        <taxon>eudicotyledons</taxon>
        <taxon>Gunneridae</taxon>
        <taxon>Pentapetalae</taxon>
        <taxon>asterids</taxon>
        <taxon>campanulids</taxon>
        <taxon>Asterales</taxon>
        <taxon>Asteraceae</taxon>
        <taxon>Asteroideae</taxon>
        <taxon>Anthemideae</taxon>
        <taxon>Artemisiinae</taxon>
        <taxon>Artemisia</taxon>
    </lineage>
</organism>
<dbReference type="AlphaFoldDB" id="A0A2U1QDY1"/>
<comment type="caution">
    <text evidence="2">The sequence shown here is derived from an EMBL/GenBank/DDBJ whole genome shotgun (WGS) entry which is preliminary data.</text>
</comment>
<keyword evidence="3" id="KW-1185">Reference proteome</keyword>
<reference evidence="2 3" key="1">
    <citation type="journal article" date="2018" name="Mol. Plant">
        <title>The genome of Artemisia annua provides insight into the evolution of Asteraceae family and artemisinin biosynthesis.</title>
        <authorList>
            <person name="Shen Q."/>
            <person name="Zhang L."/>
            <person name="Liao Z."/>
            <person name="Wang S."/>
            <person name="Yan T."/>
            <person name="Shi P."/>
            <person name="Liu M."/>
            <person name="Fu X."/>
            <person name="Pan Q."/>
            <person name="Wang Y."/>
            <person name="Lv Z."/>
            <person name="Lu X."/>
            <person name="Zhang F."/>
            <person name="Jiang W."/>
            <person name="Ma Y."/>
            <person name="Chen M."/>
            <person name="Hao X."/>
            <person name="Li L."/>
            <person name="Tang Y."/>
            <person name="Lv G."/>
            <person name="Zhou Y."/>
            <person name="Sun X."/>
            <person name="Brodelius P.E."/>
            <person name="Rose J.K.C."/>
            <person name="Tang K."/>
        </authorList>
    </citation>
    <scope>NUCLEOTIDE SEQUENCE [LARGE SCALE GENOMIC DNA]</scope>
    <source>
        <strain evidence="3">cv. Huhao1</strain>
        <tissue evidence="2">Leaf</tissue>
    </source>
</reference>